<dbReference type="STRING" id="231916.A0A409YVD1"/>
<name>A0A409YVD1_9AGAR</name>
<feature type="domain" description="CHAT" evidence="1">
    <location>
        <begin position="488"/>
        <end position="778"/>
    </location>
</feature>
<dbReference type="Proteomes" id="UP000284706">
    <property type="component" value="Unassembled WGS sequence"/>
</dbReference>
<comment type="caution">
    <text evidence="2">The sequence shown here is derived from an EMBL/GenBank/DDBJ whole genome shotgun (WGS) entry which is preliminary data.</text>
</comment>
<dbReference type="InterPro" id="IPR011990">
    <property type="entry name" value="TPR-like_helical_dom_sf"/>
</dbReference>
<dbReference type="Gene3D" id="1.25.40.10">
    <property type="entry name" value="Tetratricopeptide repeat domain"/>
    <property type="match status" value="1"/>
</dbReference>
<accession>A0A409YVD1</accession>
<reference evidence="2 3" key="1">
    <citation type="journal article" date="2018" name="Evol. Lett.">
        <title>Horizontal gene cluster transfer increased hallucinogenic mushroom diversity.</title>
        <authorList>
            <person name="Reynolds H.T."/>
            <person name="Vijayakumar V."/>
            <person name="Gluck-Thaler E."/>
            <person name="Korotkin H.B."/>
            <person name="Matheny P.B."/>
            <person name="Slot J.C."/>
        </authorList>
    </citation>
    <scope>NUCLEOTIDE SEQUENCE [LARGE SCALE GENOMIC DNA]</scope>
    <source>
        <strain evidence="2 3">SRW20</strain>
    </source>
</reference>
<protein>
    <recommendedName>
        <fullName evidence="1">CHAT domain-containing protein</fullName>
    </recommendedName>
</protein>
<dbReference type="InterPro" id="IPR024983">
    <property type="entry name" value="CHAT_dom"/>
</dbReference>
<organism evidence="2 3">
    <name type="scientific">Gymnopilus dilepis</name>
    <dbReference type="NCBI Taxonomy" id="231916"/>
    <lineage>
        <taxon>Eukaryota</taxon>
        <taxon>Fungi</taxon>
        <taxon>Dikarya</taxon>
        <taxon>Basidiomycota</taxon>
        <taxon>Agaricomycotina</taxon>
        <taxon>Agaricomycetes</taxon>
        <taxon>Agaricomycetidae</taxon>
        <taxon>Agaricales</taxon>
        <taxon>Agaricineae</taxon>
        <taxon>Hymenogastraceae</taxon>
        <taxon>Gymnopilus</taxon>
    </lineage>
</organism>
<dbReference type="OrthoDB" id="9991317at2759"/>
<dbReference type="EMBL" id="NHYE01000224">
    <property type="protein sequence ID" value="PPR06929.1"/>
    <property type="molecule type" value="Genomic_DNA"/>
</dbReference>
<evidence type="ECO:0000313" key="3">
    <source>
        <dbReference type="Proteomes" id="UP000284706"/>
    </source>
</evidence>
<dbReference type="InParanoid" id="A0A409YVD1"/>
<evidence type="ECO:0000259" key="1">
    <source>
        <dbReference type="Pfam" id="PF12770"/>
    </source>
</evidence>
<evidence type="ECO:0000313" key="2">
    <source>
        <dbReference type="EMBL" id="PPR06929.1"/>
    </source>
</evidence>
<dbReference type="SUPFAM" id="SSF81901">
    <property type="entry name" value="HCP-like"/>
    <property type="match status" value="1"/>
</dbReference>
<keyword evidence="3" id="KW-1185">Reference proteome</keyword>
<dbReference type="AlphaFoldDB" id="A0A409YVD1"/>
<dbReference type="Pfam" id="PF12770">
    <property type="entry name" value="CHAT"/>
    <property type="match status" value="1"/>
</dbReference>
<sequence>MLAMCLKTRYQSKGEPKDLDDCIRLFHLAISFPSLAQEDTISMFNNYGLTLRLRYKRTRNLDDLDLAAGYLEKALSHMGDLRSRLSALNNLLLIFQDRHATTGEMEDIRLAIRYGEEALSSADQTENRIKSGILINLANALTATGDPSDLDRAVEYARKAVALDTAMQSGHQAPLLRSDASDVLLTRYKAKQQDDDLRSALAFSEEASKLIRQGHSAQGSVLLQLGVCLSAGDPSKIPWRRVVGVYTDAWQCASSLPVNRIFAASKAATILTANNCFTEAADLLERAVKLMPTIDSRWTKRTDLEGLTAASLALPADAAMVALKAGSSAETALSLLEMGRGRTLRSLLDLRTEVSSSEDPDGLIRSFNLLRMKADAARTPSVENEFRQQTAKLLMDIRQRPGLENFMYPPTPKDYMKQAAAGPIVVATTSAMVDTGMAIIITSSRIYSLPLINLTHAETTKQLREMSEEVTSGEFETYPSRNKKMLGLLGWLWDVIAKPVIENLRLSKQLDAEKLPHIHWIGIGLLATAPLHVAGEYGVTGASESTMDYAVSSYAPSLRALLYAAERSPREYLNKRKDTRVLIVKMSETDGASPLQNVEEEAATLKGLAQSVSMQTTELNAPTTSDVLSHLPLHNTVHFACHGVSDPGDPSKTHLLLSDGALSVEKILKTHSAAPDVAFLSACSTAESHDARVVDESIHIASAFMMVGFKHIIGTLWEGSDKACMVISNRFYAKLFEEDEQSWDGSWKVALALHHAVRQVQGLHPKYPLLWAPFVAFGP</sequence>
<proteinExistence type="predicted"/>
<gene>
    <name evidence="2" type="ORF">CVT26_004117</name>
</gene>